<evidence type="ECO:0000259" key="3">
    <source>
        <dbReference type="Pfam" id="PF14501"/>
    </source>
</evidence>
<dbReference type="OrthoDB" id="1837658at2"/>
<dbReference type="Proteomes" id="UP000095649">
    <property type="component" value="Unassembled WGS sequence"/>
</dbReference>
<organism evidence="4 5">
    <name type="scientific">Faecalibacterium prausnitzii</name>
    <dbReference type="NCBI Taxonomy" id="853"/>
    <lineage>
        <taxon>Bacteria</taxon>
        <taxon>Bacillati</taxon>
        <taxon>Bacillota</taxon>
        <taxon>Clostridia</taxon>
        <taxon>Eubacteriales</taxon>
        <taxon>Oscillospiraceae</taxon>
        <taxon>Faecalibacterium</taxon>
    </lineage>
</organism>
<keyword evidence="2" id="KW-0812">Transmembrane</keyword>
<dbReference type="PANTHER" id="PTHR40448">
    <property type="entry name" value="TWO-COMPONENT SENSOR HISTIDINE KINASE"/>
    <property type="match status" value="1"/>
</dbReference>
<evidence type="ECO:0000313" key="4">
    <source>
        <dbReference type="EMBL" id="CUM95708.1"/>
    </source>
</evidence>
<dbReference type="EMBL" id="CYXN01000008">
    <property type="protein sequence ID" value="CUM95708.1"/>
    <property type="molecule type" value="Genomic_DNA"/>
</dbReference>
<dbReference type="AlphaFoldDB" id="A0A173T313"/>
<dbReference type="SUPFAM" id="SSF55874">
    <property type="entry name" value="ATPase domain of HSP90 chaperone/DNA topoisomerase II/histidine kinase"/>
    <property type="match status" value="1"/>
</dbReference>
<protein>
    <submittedName>
        <fullName evidence="4">Predicted signal transduction protein with a C-terminal ATPase domain</fullName>
    </submittedName>
</protein>
<accession>A0A173T313</accession>
<keyword evidence="1" id="KW-0175">Coiled coil</keyword>
<feature type="transmembrane region" description="Helical" evidence="2">
    <location>
        <begin position="167"/>
        <end position="187"/>
    </location>
</feature>
<dbReference type="CDD" id="cd16935">
    <property type="entry name" value="HATPase_AgrC-ComD-like"/>
    <property type="match status" value="1"/>
</dbReference>
<feature type="transmembrane region" description="Helical" evidence="2">
    <location>
        <begin position="7"/>
        <end position="25"/>
    </location>
</feature>
<dbReference type="InterPro" id="IPR032834">
    <property type="entry name" value="NatK-like_C"/>
</dbReference>
<feature type="transmembrane region" description="Helical" evidence="2">
    <location>
        <begin position="199"/>
        <end position="222"/>
    </location>
</feature>
<gene>
    <name evidence="4" type="ORF">ERS852582_01287</name>
</gene>
<feature type="transmembrane region" description="Helical" evidence="2">
    <location>
        <begin position="63"/>
        <end position="79"/>
    </location>
</feature>
<dbReference type="Gene3D" id="3.30.565.10">
    <property type="entry name" value="Histidine kinase-like ATPase, C-terminal domain"/>
    <property type="match status" value="1"/>
</dbReference>
<feature type="domain" description="Sensor histidine kinase NatK-like C-terminal" evidence="3">
    <location>
        <begin position="338"/>
        <end position="437"/>
    </location>
</feature>
<dbReference type="PANTHER" id="PTHR40448:SF1">
    <property type="entry name" value="TWO-COMPONENT SENSOR HISTIDINE KINASE"/>
    <property type="match status" value="1"/>
</dbReference>
<name>A0A173T313_9FIRM</name>
<reference evidence="4 5" key="1">
    <citation type="submission" date="2015-09" db="EMBL/GenBank/DDBJ databases">
        <authorList>
            <consortium name="Pathogen Informatics"/>
        </authorList>
    </citation>
    <scope>NUCLEOTIDE SEQUENCE [LARGE SCALE GENOMIC DNA]</scope>
    <source>
        <strain evidence="4 5">2789STDY5834970</strain>
    </source>
</reference>
<feature type="transmembrane region" description="Helical" evidence="2">
    <location>
        <begin position="85"/>
        <end position="105"/>
    </location>
</feature>
<dbReference type="GO" id="GO:0042802">
    <property type="term" value="F:identical protein binding"/>
    <property type="evidence" value="ECO:0007669"/>
    <property type="project" value="TreeGrafter"/>
</dbReference>
<evidence type="ECO:0000256" key="2">
    <source>
        <dbReference type="SAM" id="Phobius"/>
    </source>
</evidence>
<dbReference type="RefSeq" id="WP_055185840.1">
    <property type="nucleotide sequence ID" value="NZ_CYXN01000008.1"/>
</dbReference>
<keyword evidence="2" id="KW-0472">Membrane</keyword>
<keyword evidence="2" id="KW-1133">Transmembrane helix</keyword>
<feature type="transmembrane region" description="Helical" evidence="2">
    <location>
        <begin position="37"/>
        <end position="56"/>
    </location>
</feature>
<sequence>MKDVLRPVLELTVVFPGLLLAYFPVGSYLKLPPAKLAAGAVPLLLGLCLGGGLLCYHFGISTAFSVLLITLTAIFLYRRTLRISLWKSGTIALAVCAVFACLNSLSRAVGTAIVIRMQLPPDKPWFCFGACIFYNAVCWLITAAAYYPATHAVRAMVEDDNFAQTWYVFWVLPLVFILLNLFITPRYQITLRTGRVLQVYIVMSIALLFLMFMFNAIFLLMANSLNRNARLQQENQFLSMQQQRYESLKAAIEEARQARHDMRHQLNQISALAEAGDLDNLKAYLAKTVSRIPDLDMNFCENRAADSVVGYYCALAKREGVPFCAKLDLPQVLPVDEIDLCLVLSNLLENAFEASLRTAPARRKIEITAYVHAERLLLVEVENAFDGEVNEKSGLFRSSKRRENGIGIQSVRHIAEKTGGASTFTHQNGVFSAKVMLCG</sequence>
<evidence type="ECO:0000256" key="1">
    <source>
        <dbReference type="SAM" id="Coils"/>
    </source>
</evidence>
<evidence type="ECO:0000313" key="5">
    <source>
        <dbReference type="Proteomes" id="UP000095649"/>
    </source>
</evidence>
<feature type="coiled-coil region" evidence="1">
    <location>
        <begin position="221"/>
        <end position="272"/>
    </location>
</feature>
<feature type="transmembrane region" description="Helical" evidence="2">
    <location>
        <begin position="125"/>
        <end position="147"/>
    </location>
</feature>
<dbReference type="Pfam" id="PF14501">
    <property type="entry name" value="HATPase_c_5"/>
    <property type="match status" value="1"/>
</dbReference>
<proteinExistence type="predicted"/>
<dbReference type="InterPro" id="IPR036890">
    <property type="entry name" value="HATPase_C_sf"/>
</dbReference>